<dbReference type="EMBL" id="CP000496">
    <property type="protein sequence ID" value="ABN64630.2"/>
    <property type="molecule type" value="Genomic_DNA"/>
</dbReference>
<proteinExistence type="predicted"/>
<keyword evidence="2" id="KW-1185">Reference proteome</keyword>
<dbReference type="PANTHER" id="PTHR48100:SF1">
    <property type="entry name" value="HISTIDINE PHOSPHATASE FAMILY PROTEIN-RELATED"/>
    <property type="match status" value="1"/>
</dbReference>
<reference evidence="1 2" key="1">
    <citation type="journal article" date="2007" name="Nat. Biotechnol.">
        <title>Genome sequence of the lignocellulose-bioconverting and xylose-fermenting yeast Pichia stipitis.</title>
        <authorList>
            <person name="Jeffries T.W."/>
            <person name="Grigoriev I.V."/>
            <person name="Grimwood J."/>
            <person name="Laplaza J.M."/>
            <person name="Aerts A."/>
            <person name="Salamov A."/>
            <person name="Schmutz J."/>
            <person name="Lindquist E."/>
            <person name="Dehal P."/>
            <person name="Shapiro H."/>
            <person name="Jin Y.S."/>
            <person name="Passoth V."/>
            <person name="Richardson P.M."/>
        </authorList>
    </citation>
    <scope>NUCLEOTIDE SEQUENCE [LARGE SCALE GENOMIC DNA]</scope>
    <source>
        <strain evidence="2">ATCC 58785 / CBS 6054 / NBRC 10063 / NRRL Y-11545</strain>
    </source>
</reference>
<gene>
    <name evidence="1" type="primary">PMU3</name>
    <name evidence="1" type="ORF">PICST_56473</name>
</gene>
<dbReference type="FunCoup" id="A3LQ75">
    <property type="interactions" value="178"/>
</dbReference>
<dbReference type="SUPFAM" id="SSF53254">
    <property type="entry name" value="Phosphoglycerate mutase-like"/>
    <property type="match status" value="1"/>
</dbReference>
<dbReference type="AlphaFoldDB" id="A3LQ75"/>
<dbReference type="KEGG" id="pic:PICST_56473"/>
<protein>
    <submittedName>
        <fullName evidence="1">Phosphoglycerate mutase</fullName>
    </submittedName>
</protein>
<dbReference type="InterPro" id="IPR050275">
    <property type="entry name" value="PGM_Phosphatase"/>
</dbReference>
<dbReference type="InterPro" id="IPR029033">
    <property type="entry name" value="His_PPase_superfam"/>
</dbReference>
<dbReference type="OMA" id="NWVDARL"/>
<evidence type="ECO:0000313" key="2">
    <source>
        <dbReference type="Proteomes" id="UP000002258"/>
    </source>
</evidence>
<organism evidence="1 2">
    <name type="scientific">Scheffersomyces stipitis (strain ATCC 58785 / CBS 6054 / NBRC 10063 / NRRL Y-11545)</name>
    <name type="common">Yeast</name>
    <name type="synonym">Pichia stipitis</name>
    <dbReference type="NCBI Taxonomy" id="322104"/>
    <lineage>
        <taxon>Eukaryota</taxon>
        <taxon>Fungi</taxon>
        <taxon>Dikarya</taxon>
        <taxon>Ascomycota</taxon>
        <taxon>Saccharomycotina</taxon>
        <taxon>Pichiomycetes</taxon>
        <taxon>Debaryomycetaceae</taxon>
        <taxon>Scheffersomyces</taxon>
    </lineage>
</organism>
<dbReference type="InterPro" id="IPR013078">
    <property type="entry name" value="His_Pase_superF_clade-1"/>
</dbReference>
<dbReference type="GO" id="GO:0016791">
    <property type="term" value="F:phosphatase activity"/>
    <property type="evidence" value="ECO:0007669"/>
    <property type="project" value="TreeGrafter"/>
</dbReference>
<name>A3LQ75_PICST</name>
<dbReference type="OrthoDB" id="496981at2759"/>
<sequence>MATNPSSLDVLDSHISSGEAEEYISKLKQFEATLATYWKFEVVPAIFQQSLAETDESKFNYLDNHFGILQSWDSIVEKLNKLNASGGPDESYKLVFLARHGQGFHNLAHSKYGNKAWNEHWSKLNGDGEIVWGPDPNLTELGISQAKENAAVWKQELVNNLILPTKWFVSPLSRSIDTLINTWKDIVDLQKVNPLIQEKLRETTGIHTCDKRSPRRVIAEKYESKGLIIEPGFEEEDTYYKDDYRETVAEHSLRINKNLQQIFSEYPQDSILSFTSHSGSIRAQLLALGHRSFAVGTGGMIPVFVKATRHHNKL</sequence>
<evidence type="ECO:0000313" key="1">
    <source>
        <dbReference type="EMBL" id="ABN64630.2"/>
    </source>
</evidence>
<dbReference type="GeneID" id="4837346"/>
<accession>A3LQ75</accession>
<dbReference type="CDD" id="cd07067">
    <property type="entry name" value="HP_PGM_like"/>
    <property type="match status" value="1"/>
</dbReference>
<dbReference type="Pfam" id="PF00300">
    <property type="entry name" value="His_Phos_1"/>
    <property type="match status" value="1"/>
</dbReference>
<dbReference type="Gene3D" id="3.40.50.1240">
    <property type="entry name" value="Phosphoglycerate mutase-like"/>
    <property type="match status" value="1"/>
</dbReference>
<dbReference type="GO" id="GO:0005737">
    <property type="term" value="C:cytoplasm"/>
    <property type="evidence" value="ECO:0007669"/>
    <property type="project" value="TreeGrafter"/>
</dbReference>
<dbReference type="eggNOG" id="KOG4754">
    <property type="taxonomic scope" value="Eukaryota"/>
</dbReference>
<dbReference type="Proteomes" id="UP000002258">
    <property type="component" value="Chromosome 2"/>
</dbReference>
<dbReference type="HOGENOM" id="CLU_039184_0_0_1"/>
<dbReference type="SMART" id="SM00855">
    <property type="entry name" value="PGAM"/>
    <property type="match status" value="1"/>
</dbReference>
<dbReference type="PANTHER" id="PTHR48100">
    <property type="entry name" value="BROAD-SPECIFICITY PHOSPHATASE YOR283W-RELATED"/>
    <property type="match status" value="1"/>
</dbReference>
<dbReference type="RefSeq" id="XP_001382659.2">
    <property type="nucleotide sequence ID" value="XM_001382622.1"/>
</dbReference>
<dbReference type="InParanoid" id="A3LQ75"/>